<reference evidence="3" key="2">
    <citation type="journal article" date="2014" name="ISME J.">
        <title>Microbial stratification in low pH oxic and suboxic macroscopic growths along an acid mine drainage.</title>
        <authorList>
            <person name="Mendez-Garcia C."/>
            <person name="Mesa V."/>
            <person name="Sprenger R.R."/>
            <person name="Richter M."/>
            <person name="Diez M.S."/>
            <person name="Solano J."/>
            <person name="Bargiela R."/>
            <person name="Golyshina O.V."/>
            <person name="Manteca A."/>
            <person name="Ramos J.L."/>
            <person name="Gallego J.R."/>
            <person name="Llorente I."/>
            <person name="Martins Dos Santos V.A."/>
            <person name="Jensen O.N."/>
            <person name="Pelaez A.I."/>
            <person name="Sanchez J."/>
            <person name="Ferrer M."/>
        </authorList>
    </citation>
    <scope>NUCLEOTIDE SEQUENCE</scope>
</reference>
<evidence type="ECO:0000259" key="2">
    <source>
        <dbReference type="PROSITE" id="PS51898"/>
    </source>
</evidence>
<dbReference type="InterPro" id="IPR013762">
    <property type="entry name" value="Integrase-like_cat_sf"/>
</dbReference>
<dbReference type="InterPro" id="IPR002104">
    <property type="entry name" value="Integrase_catalytic"/>
</dbReference>
<protein>
    <submittedName>
        <fullName evidence="3">Integrase family protein</fullName>
    </submittedName>
</protein>
<gene>
    <name evidence="3" type="ORF">B1A_18622</name>
</gene>
<name>T0YRZ9_9ZZZZ</name>
<organism evidence="3">
    <name type="scientific">mine drainage metagenome</name>
    <dbReference type="NCBI Taxonomy" id="410659"/>
    <lineage>
        <taxon>unclassified sequences</taxon>
        <taxon>metagenomes</taxon>
        <taxon>ecological metagenomes</taxon>
    </lineage>
</organism>
<dbReference type="SUPFAM" id="SSF56349">
    <property type="entry name" value="DNA breaking-rejoining enzymes"/>
    <property type="match status" value="1"/>
</dbReference>
<dbReference type="GO" id="GO:0006310">
    <property type="term" value="P:DNA recombination"/>
    <property type="evidence" value="ECO:0007669"/>
    <property type="project" value="UniProtKB-KW"/>
</dbReference>
<proteinExistence type="predicted"/>
<dbReference type="Pfam" id="PF00589">
    <property type="entry name" value="Phage_integrase"/>
    <property type="match status" value="1"/>
</dbReference>
<evidence type="ECO:0000313" key="3">
    <source>
        <dbReference type="EMBL" id="EQD34587.1"/>
    </source>
</evidence>
<keyword evidence="1" id="KW-0233">DNA recombination</keyword>
<comment type="caution">
    <text evidence="3">The sequence shown here is derived from an EMBL/GenBank/DDBJ whole genome shotgun (WGS) entry which is preliminary data.</text>
</comment>
<feature type="domain" description="Tyr recombinase" evidence="2">
    <location>
        <begin position="1"/>
        <end position="114"/>
    </location>
</feature>
<dbReference type="Gene3D" id="1.10.443.10">
    <property type="entry name" value="Intergrase catalytic core"/>
    <property type="match status" value="1"/>
</dbReference>
<dbReference type="GO" id="GO:0015074">
    <property type="term" value="P:DNA integration"/>
    <property type="evidence" value="ECO:0007669"/>
    <property type="project" value="InterPro"/>
</dbReference>
<dbReference type="InterPro" id="IPR011010">
    <property type="entry name" value="DNA_brk_join_enz"/>
</dbReference>
<evidence type="ECO:0000256" key="1">
    <source>
        <dbReference type="ARBA" id="ARBA00023172"/>
    </source>
</evidence>
<reference evidence="3" key="1">
    <citation type="submission" date="2013-08" db="EMBL/GenBank/DDBJ databases">
        <authorList>
            <person name="Mendez C."/>
            <person name="Richter M."/>
            <person name="Ferrer M."/>
            <person name="Sanchez J."/>
        </authorList>
    </citation>
    <scope>NUCLEOTIDE SEQUENCE</scope>
</reference>
<dbReference type="AlphaFoldDB" id="T0YRZ9"/>
<accession>T0YRZ9</accession>
<sequence length="116" mass="12872">MSSQIAVDGGEGATACFLSAAGIPARRADGRLSPRAINAILEQIGRWHDAEATDPARRISPLRPHDLRHTFAVQLATTTGADAYELQRWLGHRSQRYIERYTNPPEQVAAQYVEDF</sequence>
<dbReference type="PROSITE" id="PS51898">
    <property type="entry name" value="TYR_RECOMBINASE"/>
    <property type="match status" value="1"/>
</dbReference>
<dbReference type="GO" id="GO:0003677">
    <property type="term" value="F:DNA binding"/>
    <property type="evidence" value="ECO:0007669"/>
    <property type="project" value="InterPro"/>
</dbReference>
<dbReference type="EMBL" id="AUZX01013747">
    <property type="protein sequence ID" value="EQD34587.1"/>
    <property type="molecule type" value="Genomic_DNA"/>
</dbReference>